<feature type="domain" description="Group II intron maturase-specific" evidence="1">
    <location>
        <begin position="45"/>
        <end position="90"/>
    </location>
</feature>
<name>A0A5M6I7R0_9PROT</name>
<keyword evidence="3" id="KW-1185">Reference proteome</keyword>
<reference evidence="2 3" key="1">
    <citation type="submission" date="2019-09" db="EMBL/GenBank/DDBJ databases">
        <title>Genome sequence of Roseospira marina, one of the more divergent members of the non-sulfur purple photosynthetic bacterial family, the Rhodospirillaceae.</title>
        <authorList>
            <person name="Meyer T."/>
            <person name="Kyndt J."/>
        </authorList>
    </citation>
    <scope>NUCLEOTIDE SEQUENCE [LARGE SCALE GENOMIC DNA]</scope>
    <source>
        <strain evidence="2 3">DSM 15113</strain>
    </source>
</reference>
<dbReference type="OrthoDB" id="9793236at2"/>
<dbReference type="InterPro" id="IPR013597">
    <property type="entry name" value="Mat_intron_G2"/>
</dbReference>
<comment type="caution">
    <text evidence="2">The sequence shown here is derived from an EMBL/GenBank/DDBJ whole genome shotgun (WGS) entry which is preliminary data.</text>
</comment>
<dbReference type="AlphaFoldDB" id="A0A5M6I7R0"/>
<dbReference type="Proteomes" id="UP000324065">
    <property type="component" value="Unassembled WGS sequence"/>
</dbReference>
<evidence type="ECO:0000313" key="3">
    <source>
        <dbReference type="Proteomes" id="UP000324065"/>
    </source>
</evidence>
<proteinExistence type="predicted"/>
<dbReference type="Pfam" id="PF08388">
    <property type="entry name" value="GIIM"/>
    <property type="match status" value="1"/>
</dbReference>
<sequence length="91" mass="10779">MPGRKRQADLRVYALGYTFRPRLAHNRHGGRFVAFIPAVSPKAAKRMRLSVRRWRLHRRNDLDLAEIAAWVRPVLMGWVGYYGRFYPSKLR</sequence>
<dbReference type="EMBL" id="VWPJ01000020">
    <property type="protein sequence ID" value="KAA5604266.1"/>
    <property type="molecule type" value="Genomic_DNA"/>
</dbReference>
<dbReference type="RefSeq" id="WP_150063643.1">
    <property type="nucleotide sequence ID" value="NZ_JACHII010000016.1"/>
</dbReference>
<protein>
    <recommendedName>
        <fullName evidence="1">Group II intron maturase-specific domain-containing protein</fullName>
    </recommendedName>
</protein>
<gene>
    <name evidence="2" type="ORF">F1188_17005</name>
</gene>
<organism evidence="2 3">
    <name type="scientific">Roseospira marina</name>
    <dbReference type="NCBI Taxonomy" id="140057"/>
    <lineage>
        <taxon>Bacteria</taxon>
        <taxon>Pseudomonadati</taxon>
        <taxon>Pseudomonadota</taxon>
        <taxon>Alphaproteobacteria</taxon>
        <taxon>Rhodospirillales</taxon>
        <taxon>Rhodospirillaceae</taxon>
        <taxon>Roseospira</taxon>
    </lineage>
</organism>
<evidence type="ECO:0000259" key="1">
    <source>
        <dbReference type="Pfam" id="PF08388"/>
    </source>
</evidence>
<accession>A0A5M6I7R0</accession>
<evidence type="ECO:0000313" key="2">
    <source>
        <dbReference type="EMBL" id="KAA5604266.1"/>
    </source>
</evidence>